<dbReference type="PANTHER" id="PTHR11080:SF2">
    <property type="entry name" value="LD05707P"/>
    <property type="match status" value="1"/>
</dbReference>
<dbReference type="PANTHER" id="PTHR11080">
    <property type="entry name" value="PYRAZINAMIDASE/NICOTINAMIDASE"/>
    <property type="match status" value="1"/>
</dbReference>
<dbReference type="GO" id="GO:0046872">
    <property type="term" value="F:metal ion binding"/>
    <property type="evidence" value="ECO:0007669"/>
    <property type="project" value="UniProtKB-KW"/>
</dbReference>
<dbReference type="GO" id="GO:0019363">
    <property type="term" value="P:pyridine nucleotide biosynthetic process"/>
    <property type="evidence" value="ECO:0007669"/>
    <property type="project" value="UniProtKB-KW"/>
</dbReference>
<keyword evidence="4" id="KW-0378">Hydrolase</keyword>
<dbReference type="InterPro" id="IPR000868">
    <property type="entry name" value="Isochorismatase-like_dom"/>
</dbReference>
<organism evidence="9 10">
    <name type="scientific">Candidatus Kaiserbacteria bacterium GW2011_GWA2_49_19</name>
    <dbReference type="NCBI Taxonomy" id="1618669"/>
    <lineage>
        <taxon>Bacteria</taxon>
        <taxon>Candidatus Kaiseribacteriota</taxon>
    </lineage>
</organism>
<evidence type="ECO:0000256" key="2">
    <source>
        <dbReference type="ARBA" id="ARBA00022642"/>
    </source>
</evidence>
<evidence type="ECO:0000259" key="8">
    <source>
        <dbReference type="Pfam" id="PF00857"/>
    </source>
</evidence>
<evidence type="ECO:0000256" key="3">
    <source>
        <dbReference type="ARBA" id="ARBA00022723"/>
    </source>
</evidence>
<dbReference type="EC" id="3.5.1.19" evidence="6"/>
<dbReference type="SUPFAM" id="SSF52499">
    <property type="entry name" value="Isochorismatase-like hydrolases"/>
    <property type="match status" value="1"/>
</dbReference>
<comment type="caution">
    <text evidence="9">The sequence shown here is derived from an EMBL/GenBank/DDBJ whole genome shotgun (WGS) entry which is preliminary data.</text>
</comment>
<evidence type="ECO:0000313" key="10">
    <source>
        <dbReference type="Proteomes" id="UP000033965"/>
    </source>
</evidence>
<dbReference type="InterPro" id="IPR036380">
    <property type="entry name" value="Isochorismatase-like_sf"/>
</dbReference>
<dbReference type="InterPro" id="IPR052347">
    <property type="entry name" value="Isochorismatase_Nicotinamidase"/>
</dbReference>
<sequence>MSHHQGLLIVDVQNDFCRGGAMPIAQAETIIPVINNYIEYFYTRSAAIIATRHWHPATTSHFETFGGLWPSHGIRDTPGALFHPSLTLPRDVLIVSKGMQPDEEGGSAFEGVDSKDKSFLMVLKERKVKELFIAGFATEYCIKATVLDALENNFAVNLLMDAIKGVHIEPEEAEYAVKKMLRKGAKKIVFGDLEK</sequence>
<gene>
    <name evidence="9" type="ORF">UY44_C0006G0009</name>
</gene>
<comment type="pathway">
    <text evidence="5">Cofactor biosynthesis; nicotinate biosynthesis; nicotinate from nicotinamide: step 1/1.</text>
</comment>
<dbReference type="EMBL" id="LCPZ01000006">
    <property type="protein sequence ID" value="KKW08924.1"/>
    <property type="molecule type" value="Genomic_DNA"/>
</dbReference>
<dbReference type="Gene3D" id="3.40.50.850">
    <property type="entry name" value="Isochorismatase-like"/>
    <property type="match status" value="1"/>
</dbReference>
<evidence type="ECO:0000256" key="7">
    <source>
        <dbReference type="ARBA" id="ARBA00043224"/>
    </source>
</evidence>
<evidence type="ECO:0000313" key="9">
    <source>
        <dbReference type="EMBL" id="KKW08924.1"/>
    </source>
</evidence>
<feature type="domain" description="Isochorismatase-like" evidence="8">
    <location>
        <begin position="7"/>
        <end position="181"/>
    </location>
</feature>
<dbReference type="PATRIC" id="fig|1618669.3.peg.248"/>
<dbReference type="Proteomes" id="UP000033965">
    <property type="component" value="Unassembled WGS sequence"/>
</dbReference>
<comment type="similarity">
    <text evidence="1">Belongs to the isochorismatase family.</text>
</comment>
<keyword evidence="2" id="KW-0662">Pyridine nucleotide biosynthesis</keyword>
<evidence type="ECO:0000256" key="6">
    <source>
        <dbReference type="ARBA" id="ARBA00039017"/>
    </source>
</evidence>
<dbReference type="Pfam" id="PF00857">
    <property type="entry name" value="Isochorismatase"/>
    <property type="match status" value="1"/>
</dbReference>
<dbReference type="GO" id="GO:0008936">
    <property type="term" value="F:nicotinamidase activity"/>
    <property type="evidence" value="ECO:0007669"/>
    <property type="project" value="UniProtKB-EC"/>
</dbReference>
<keyword evidence="3" id="KW-0479">Metal-binding</keyword>
<name>A0A0G1YRF5_9BACT</name>
<evidence type="ECO:0000256" key="5">
    <source>
        <dbReference type="ARBA" id="ARBA00037900"/>
    </source>
</evidence>
<proteinExistence type="inferred from homology"/>
<dbReference type="AlphaFoldDB" id="A0A0G1YRF5"/>
<evidence type="ECO:0000256" key="1">
    <source>
        <dbReference type="ARBA" id="ARBA00006336"/>
    </source>
</evidence>
<reference evidence="9 10" key="1">
    <citation type="journal article" date="2015" name="Nature">
        <title>rRNA introns, odd ribosomes, and small enigmatic genomes across a large radiation of phyla.</title>
        <authorList>
            <person name="Brown C.T."/>
            <person name="Hug L.A."/>
            <person name="Thomas B.C."/>
            <person name="Sharon I."/>
            <person name="Castelle C.J."/>
            <person name="Singh A."/>
            <person name="Wilkins M.J."/>
            <person name="Williams K.H."/>
            <person name="Banfield J.F."/>
        </authorList>
    </citation>
    <scope>NUCLEOTIDE SEQUENCE [LARGE SCALE GENOMIC DNA]</scope>
</reference>
<accession>A0A0G1YRF5</accession>
<protein>
    <recommendedName>
        <fullName evidence="6">nicotinamidase</fullName>
        <ecNumber evidence="6">3.5.1.19</ecNumber>
    </recommendedName>
    <alternativeName>
        <fullName evidence="7">Nicotinamide deamidase</fullName>
    </alternativeName>
</protein>
<evidence type="ECO:0000256" key="4">
    <source>
        <dbReference type="ARBA" id="ARBA00022801"/>
    </source>
</evidence>